<evidence type="ECO:0000313" key="2">
    <source>
        <dbReference type="Proteomes" id="UP000807353"/>
    </source>
</evidence>
<dbReference type="InterPro" id="IPR032675">
    <property type="entry name" value="LRR_dom_sf"/>
</dbReference>
<dbReference type="OrthoDB" id="3365698at2759"/>
<dbReference type="SUPFAM" id="SSF52047">
    <property type="entry name" value="RNI-like"/>
    <property type="match status" value="1"/>
</dbReference>
<accession>A0A9P6CGW8</accession>
<dbReference type="AlphaFoldDB" id="A0A9P6CGW8"/>
<proteinExistence type="predicted"/>
<evidence type="ECO:0008006" key="3">
    <source>
        <dbReference type="Google" id="ProtNLM"/>
    </source>
</evidence>
<comment type="caution">
    <text evidence="1">The sequence shown here is derived from an EMBL/GenBank/DDBJ whole genome shotgun (WGS) entry which is preliminary data.</text>
</comment>
<evidence type="ECO:0000313" key="1">
    <source>
        <dbReference type="EMBL" id="KAF9461680.1"/>
    </source>
</evidence>
<dbReference type="Gene3D" id="1.20.1280.50">
    <property type="match status" value="1"/>
</dbReference>
<dbReference type="Gene3D" id="3.80.10.10">
    <property type="entry name" value="Ribonuclease Inhibitor"/>
    <property type="match status" value="1"/>
</dbReference>
<protein>
    <recommendedName>
        <fullName evidence="3">F-box domain-containing protein</fullName>
    </recommendedName>
</protein>
<keyword evidence="2" id="KW-1185">Reference proteome</keyword>
<gene>
    <name evidence="1" type="ORF">BDZ94DRAFT_804588</name>
</gene>
<dbReference type="Proteomes" id="UP000807353">
    <property type="component" value="Unassembled WGS sequence"/>
</dbReference>
<name>A0A9P6CGW8_9AGAR</name>
<sequence length="506" mass="56357">MPAILLPPQPIHIELRLRKRRKTREEFETLEGVSNEALGGADRQFVGEMIFEAKLDLHTLNCQIADQQSHLNLLKERREKAIARIKRLQVWTAPHKDIPSEILARIFSLCLGGSAVPVPPSSSVSMPWVLGRVSSRWREISISEQRLWGRIAFRPWGNYPQPALEEAIRRCGQSMCIALGPIPEMFTEAVLPILRQHRQRLKSLTVGISGGTAALLNEISSFEQLETLSINYGNGIDTISAISAPSALHKLTLTRDVHGDARSLDNSWIDTRCPIWSHLTCLEITRYINTSTTIMLKILQRCKMLVECTAYLITPPEGQEITTSTVVPTLQSLRIKIDSLNLAAFLSAVTLPSLKILDISSCSRPPPWPQHEIMGFLERSHCHLEQLSLHNYPVSLGSVVPLMRSLPDIQHLRIETEIIPDAVVDTMISDALLPKLVFLEASFASSRAVTKLLKSRWISGVGKGIRRGNILVQSGYGGNEDGLEGLKRLITRMNTSINITTPVGDI</sequence>
<dbReference type="EMBL" id="MU150281">
    <property type="protein sequence ID" value="KAF9461680.1"/>
    <property type="molecule type" value="Genomic_DNA"/>
</dbReference>
<reference evidence="1" key="1">
    <citation type="submission" date="2020-11" db="EMBL/GenBank/DDBJ databases">
        <authorList>
            <consortium name="DOE Joint Genome Institute"/>
            <person name="Ahrendt S."/>
            <person name="Riley R."/>
            <person name="Andreopoulos W."/>
            <person name="Labutti K."/>
            <person name="Pangilinan J."/>
            <person name="Ruiz-Duenas F.J."/>
            <person name="Barrasa J.M."/>
            <person name="Sanchez-Garcia M."/>
            <person name="Camarero S."/>
            <person name="Miyauchi S."/>
            <person name="Serrano A."/>
            <person name="Linde D."/>
            <person name="Babiker R."/>
            <person name="Drula E."/>
            <person name="Ayuso-Fernandez I."/>
            <person name="Pacheco R."/>
            <person name="Padilla G."/>
            <person name="Ferreira P."/>
            <person name="Barriuso J."/>
            <person name="Kellner H."/>
            <person name="Castanera R."/>
            <person name="Alfaro M."/>
            <person name="Ramirez L."/>
            <person name="Pisabarro A.G."/>
            <person name="Kuo A."/>
            <person name="Tritt A."/>
            <person name="Lipzen A."/>
            <person name="He G."/>
            <person name="Yan M."/>
            <person name="Ng V."/>
            <person name="Cullen D."/>
            <person name="Martin F."/>
            <person name="Rosso M.-N."/>
            <person name="Henrissat B."/>
            <person name="Hibbett D."/>
            <person name="Martinez A.T."/>
            <person name="Grigoriev I.V."/>
        </authorList>
    </citation>
    <scope>NUCLEOTIDE SEQUENCE</scope>
    <source>
        <strain evidence="1">CBS 247.69</strain>
    </source>
</reference>
<organism evidence="1 2">
    <name type="scientific">Collybia nuda</name>
    <dbReference type="NCBI Taxonomy" id="64659"/>
    <lineage>
        <taxon>Eukaryota</taxon>
        <taxon>Fungi</taxon>
        <taxon>Dikarya</taxon>
        <taxon>Basidiomycota</taxon>
        <taxon>Agaricomycotina</taxon>
        <taxon>Agaricomycetes</taxon>
        <taxon>Agaricomycetidae</taxon>
        <taxon>Agaricales</taxon>
        <taxon>Tricholomatineae</taxon>
        <taxon>Clitocybaceae</taxon>
        <taxon>Collybia</taxon>
    </lineage>
</organism>